<feature type="compositionally biased region" description="Basic and acidic residues" evidence="1">
    <location>
        <begin position="54"/>
        <end position="64"/>
    </location>
</feature>
<organism evidence="2">
    <name type="scientific">Menopon gallinae</name>
    <name type="common">poultry shaft louse</name>
    <dbReference type="NCBI Taxonomy" id="328185"/>
    <lineage>
        <taxon>Eukaryota</taxon>
        <taxon>Metazoa</taxon>
        <taxon>Ecdysozoa</taxon>
        <taxon>Arthropoda</taxon>
        <taxon>Hexapoda</taxon>
        <taxon>Insecta</taxon>
        <taxon>Pterygota</taxon>
        <taxon>Neoptera</taxon>
        <taxon>Paraneoptera</taxon>
        <taxon>Psocodea</taxon>
        <taxon>Troctomorpha</taxon>
        <taxon>Phthiraptera</taxon>
        <taxon>Amblycera</taxon>
        <taxon>Menoponidae</taxon>
        <taxon>Menopon</taxon>
    </lineage>
</organism>
<protein>
    <submittedName>
        <fullName evidence="2">Uncharacterized protein</fullName>
    </submittedName>
</protein>
<feature type="compositionally biased region" description="Basic and acidic residues" evidence="1">
    <location>
        <begin position="109"/>
        <end position="119"/>
    </location>
</feature>
<evidence type="ECO:0000313" key="2">
    <source>
        <dbReference type="EMBL" id="KAL0272876.1"/>
    </source>
</evidence>
<proteinExistence type="predicted"/>
<comment type="caution">
    <text evidence="2">The sequence shown here is derived from an EMBL/GenBank/DDBJ whole genome shotgun (WGS) entry which is preliminary data.</text>
</comment>
<feature type="region of interest" description="Disordered" evidence="1">
    <location>
        <begin position="53"/>
        <end position="127"/>
    </location>
</feature>
<evidence type="ECO:0000256" key="1">
    <source>
        <dbReference type="SAM" id="MobiDB-lite"/>
    </source>
</evidence>
<gene>
    <name evidence="2" type="ORF">PYX00_005697</name>
</gene>
<dbReference type="AlphaFoldDB" id="A0AAW2HTR9"/>
<sequence>MYSDSIFILRMTLSPAGGSTNEETYSGRDRWDEMTQNHPKKYSIEHILQLSPIDRAEMPPRDYEELPMNLSKSGRTYGECSRSLTDPPWYGRMSSGEEGAIDLSLPQKRIQDRPDDLSVHRSRRSLS</sequence>
<name>A0AAW2HTR9_9NEOP</name>
<reference evidence="2" key="1">
    <citation type="journal article" date="2024" name="Gigascience">
        <title>Chromosome-level genome of the poultry shaft louse Menopon gallinae provides insight into the host-switching and adaptive evolution of parasitic lice.</title>
        <authorList>
            <person name="Xu Y."/>
            <person name="Ma L."/>
            <person name="Liu S."/>
            <person name="Liang Y."/>
            <person name="Liu Q."/>
            <person name="He Z."/>
            <person name="Tian L."/>
            <person name="Duan Y."/>
            <person name="Cai W."/>
            <person name="Li H."/>
            <person name="Song F."/>
        </authorList>
    </citation>
    <scope>NUCLEOTIDE SEQUENCE</scope>
    <source>
        <strain evidence="2">Cailab_2023a</strain>
    </source>
</reference>
<dbReference type="EMBL" id="JARGDH010000003">
    <property type="protein sequence ID" value="KAL0272876.1"/>
    <property type="molecule type" value="Genomic_DNA"/>
</dbReference>
<accession>A0AAW2HTR9</accession>